<evidence type="ECO:0000313" key="11">
    <source>
        <dbReference type="Proteomes" id="UP001221208"/>
    </source>
</evidence>
<dbReference type="InterPro" id="IPR010131">
    <property type="entry name" value="MdtP/NodT-like"/>
</dbReference>
<keyword evidence="4 9" id="KW-0812">Transmembrane</keyword>
<keyword evidence="3 9" id="KW-1134">Transmembrane beta strand</keyword>
<evidence type="ECO:0000256" key="2">
    <source>
        <dbReference type="ARBA" id="ARBA00007613"/>
    </source>
</evidence>
<keyword evidence="8 9" id="KW-0449">Lipoprotein</keyword>
<keyword evidence="11" id="KW-1185">Reference proteome</keyword>
<evidence type="ECO:0000313" key="10">
    <source>
        <dbReference type="EMBL" id="MDC8757564.1"/>
    </source>
</evidence>
<comment type="similarity">
    <text evidence="2 9">Belongs to the outer membrane factor (OMF) (TC 1.B.17) family.</text>
</comment>
<feature type="signal peptide" evidence="9">
    <location>
        <begin position="1"/>
        <end position="25"/>
    </location>
</feature>
<evidence type="ECO:0000256" key="3">
    <source>
        <dbReference type="ARBA" id="ARBA00022452"/>
    </source>
</evidence>
<evidence type="ECO:0000256" key="7">
    <source>
        <dbReference type="ARBA" id="ARBA00023139"/>
    </source>
</evidence>
<evidence type="ECO:0000256" key="5">
    <source>
        <dbReference type="ARBA" id="ARBA00022729"/>
    </source>
</evidence>
<dbReference type="Gene3D" id="1.20.1600.10">
    <property type="entry name" value="Outer membrane efflux proteins (OEP)"/>
    <property type="match status" value="1"/>
</dbReference>
<evidence type="ECO:0000256" key="6">
    <source>
        <dbReference type="ARBA" id="ARBA00023136"/>
    </source>
</evidence>
<dbReference type="Gene3D" id="2.20.200.10">
    <property type="entry name" value="Outer membrane efflux proteins (OEP)"/>
    <property type="match status" value="1"/>
</dbReference>
<comment type="caution">
    <text evidence="10">The sequence shown here is derived from an EMBL/GenBank/DDBJ whole genome shotgun (WGS) entry which is preliminary data.</text>
</comment>
<evidence type="ECO:0000256" key="1">
    <source>
        <dbReference type="ARBA" id="ARBA00004370"/>
    </source>
</evidence>
<comment type="subcellular location">
    <subcellularLocation>
        <location evidence="9">Cell membrane</location>
        <topology evidence="9">Lipid-anchor</topology>
    </subcellularLocation>
    <subcellularLocation>
        <location evidence="1">Membrane</location>
    </subcellularLocation>
</comment>
<dbReference type="NCBIfam" id="TIGR01845">
    <property type="entry name" value="outer_NodT"/>
    <property type="match status" value="1"/>
</dbReference>
<name>A0ABT5JY42_9BURK</name>
<keyword evidence="5 9" id="KW-0732">Signal</keyword>
<accession>A0ABT5JY42</accession>
<sequence>MSTFHTPLLRAAGAAALALALGACASMGKPGQGAPLLDANALGAGKAIGAAATAADWPRQAWWQDLHDPQLNQLLAVALADNPGLQAAEARVRQARALAGLAEDRTRPKADASVSLDRERYSLHGSAPAPLAGQYAWRNQATLSLSYDLDLWGRNRSALAAALDEVQLASAESQVAQLTLQTALVRSYIQLSFEFERQECIRAGLARRDQLLELSQRRRRAGLGTEVDVAQVEATLPAGRRELEQSAEAIALLRNQLAALAGKGPADGEALTRPALRLERAPALPSALPAELLGRRPDIAAQRWRVEAAAQRVDAAKADFYPNLNLLAFAGLQSFGFAHFLEAASATRGVTPALTLPIFAGARLRAQLDQQGAVYDAAVAQYNGSVVAALADVANNVAKAQSLQQQQALGADALATAAKARQLAARAYAAGLSDAVNLLHSELALLQEQQNMAQLGARRLDSYASLMAALGGGFGALP</sequence>
<dbReference type="PANTHER" id="PTHR30203">
    <property type="entry name" value="OUTER MEMBRANE CATION EFFLUX PROTEIN"/>
    <property type="match status" value="1"/>
</dbReference>
<keyword evidence="7 9" id="KW-0564">Palmitate</keyword>
<dbReference type="Pfam" id="PF02321">
    <property type="entry name" value="OEP"/>
    <property type="match status" value="2"/>
</dbReference>
<reference evidence="10 11" key="1">
    <citation type="submission" date="2022-10" db="EMBL/GenBank/DDBJ databases">
        <title>Janthinobacterium sp. hw3 Genome sequencing.</title>
        <authorList>
            <person name="Park S."/>
        </authorList>
    </citation>
    <scope>NUCLEOTIDE SEQUENCE [LARGE SCALE GENOMIC DNA]</scope>
    <source>
        <strain evidence="11">hw3</strain>
    </source>
</reference>
<gene>
    <name evidence="10" type="ORF">OIK44_08195</name>
</gene>
<evidence type="ECO:0000256" key="9">
    <source>
        <dbReference type="RuleBase" id="RU362097"/>
    </source>
</evidence>
<dbReference type="PANTHER" id="PTHR30203:SF20">
    <property type="entry name" value="MULTIDRUG RESISTANCE OUTER MEMBRANE PROTEIN MDTP-RELATED"/>
    <property type="match status" value="1"/>
</dbReference>
<dbReference type="SUPFAM" id="SSF56954">
    <property type="entry name" value="Outer membrane efflux proteins (OEP)"/>
    <property type="match status" value="1"/>
</dbReference>
<dbReference type="EMBL" id="JAQQXR010000002">
    <property type="protein sequence ID" value="MDC8757564.1"/>
    <property type="molecule type" value="Genomic_DNA"/>
</dbReference>
<organism evidence="10 11">
    <name type="scientific">Janthinobacterium fluminis</name>
    <dbReference type="NCBI Taxonomy" id="2987524"/>
    <lineage>
        <taxon>Bacteria</taxon>
        <taxon>Pseudomonadati</taxon>
        <taxon>Pseudomonadota</taxon>
        <taxon>Betaproteobacteria</taxon>
        <taxon>Burkholderiales</taxon>
        <taxon>Oxalobacteraceae</taxon>
        <taxon>Janthinobacterium</taxon>
    </lineage>
</organism>
<protein>
    <submittedName>
        <fullName evidence="10">Efflux transporter outer membrane subunit</fullName>
    </submittedName>
</protein>
<dbReference type="InterPro" id="IPR003423">
    <property type="entry name" value="OMP_efflux"/>
</dbReference>
<dbReference type="RefSeq" id="WP_273670235.1">
    <property type="nucleotide sequence ID" value="NZ_JAQQXR010000002.1"/>
</dbReference>
<evidence type="ECO:0000256" key="4">
    <source>
        <dbReference type="ARBA" id="ARBA00022692"/>
    </source>
</evidence>
<proteinExistence type="inferred from homology"/>
<feature type="chain" id="PRO_5044962839" evidence="9">
    <location>
        <begin position="26"/>
        <end position="478"/>
    </location>
</feature>
<keyword evidence="6 9" id="KW-0472">Membrane</keyword>
<evidence type="ECO:0000256" key="8">
    <source>
        <dbReference type="ARBA" id="ARBA00023288"/>
    </source>
</evidence>
<dbReference type="Proteomes" id="UP001221208">
    <property type="component" value="Unassembled WGS sequence"/>
</dbReference>